<reference evidence="15 16" key="1">
    <citation type="submission" date="2019-03" db="EMBL/GenBank/DDBJ databases">
        <title>Novel species of Flavobacterium.</title>
        <authorList>
            <person name="Liu Q."/>
            <person name="Xin Y.-H."/>
        </authorList>
    </citation>
    <scope>NUCLEOTIDE SEQUENCE [LARGE SCALE GENOMIC DNA]</scope>
    <source>
        <strain evidence="15 16">LB3P52</strain>
    </source>
</reference>
<dbReference type="InterPro" id="IPR006101">
    <property type="entry name" value="Glyco_hydro_2"/>
</dbReference>
<dbReference type="InterPro" id="IPR011013">
    <property type="entry name" value="Gal_mutarotase_sf_dom"/>
</dbReference>
<dbReference type="InterPro" id="IPR006104">
    <property type="entry name" value="Glyco_hydro_2_N"/>
</dbReference>
<dbReference type="InterPro" id="IPR050347">
    <property type="entry name" value="Bact_Beta-galactosidase"/>
</dbReference>
<dbReference type="InterPro" id="IPR006103">
    <property type="entry name" value="Glyco_hydro_2_cat"/>
</dbReference>
<dbReference type="PANTHER" id="PTHR46323">
    <property type="entry name" value="BETA-GALACTOSIDASE"/>
    <property type="match status" value="1"/>
</dbReference>
<dbReference type="InterPro" id="IPR036156">
    <property type="entry name" value="Beta-gal/glucu_dom_sf"/>
</dbReference>
<dbReference type="InterPro" id="IPR008979">
    <property type="entry name" value="Galactose-bd-like_sf"/>
</dbReference>
<evidence type="ECO:0000259" key="14">
    <source>
        <dbReference type="Pfam" id="PF02929"/>
    </source>
</evidence>
<comment type="caution">
    <text evidence="15">The sequence shown here is derived from an EMBL/GenBank/DDBJ whole genome shotgun (WGS) entry which is preliminary data.</text>
</comment>
<dbReference type="Proteomes" id="UP000294814">
    <property type="component" value="Unassembled WGS sequence"/>
</dbReference>
<evidence type="ECO:0000259" key="11">
    <source>
        <dbReference type="Pfam" id="PF00703"/>
    </source>
</evidence>
<dbReference type="GO" id="GO:0004565">
    <property type="term" value="F:beta-galactosidase activity"/>
    <property type="evidence" value="ECO:0007669"/>
    <property type="project" value="UniProtKB-EC"/>
</dbReference>
<evidence type="ECO:0000259" key="13">
    <source>
        <dbReference type="Pfam" id="PF02837"/>
    </source>
</evidence>
<dbReference type="Pfam" id="PF02929">
    <property type="entry name" value="Bgal_small_N"/>
    <property type="match status" value="1"/>
</dbReference>
<evidence type="ECO:0000256" key="7">
    <source>
        <dbReference type="ARBA" id="ARBA00022837"/>
    </source>
</evidence>
<dbReference type="PANTHER" id="PTHR46323:SF2">
    <property type="entry name" value="BETA-GALACTOSIDASE"/>
    <property type="match status" value="1"/>
</dbReference>
<dbReference type="InterPro" id="IPR017853">
    <property type="entry name" value="GH"/>
</dbReference>
<evidence type="ECO:0000256" key="9">
    <source>
        <dbReference type="ARBA" id="ARBA00032230"/>
    </source>
</evidence>
<dbReference type="GO" id="GO:0005990">
    <property type="term" value="P:lactose catabolic process"/>
    <property type="evidence" value="ECO:0007669"/>
    <property type="project" value="TreeGrafter"/>
</dbReference>
<dbReference type="PRINTS" id="PR00132">
    <property type="entry name" value="GLHYDRLASE2"/>
</dbReference>
<dbReference type="Pfam" id="PF02837">
    <property type="entry name" value="Glyco_hydro_2_N"/>
    <property type="match status" value="1"/>
</dbReference>
<dbReference type="SUPFAM" id="SSF74650">
    <property type="entry name" value="Galactose mutarotase-like"/>
    <property type="match status" value="1"/>
</dbReference>
<comment type="catalytic activity">
    <reaction evidence="1">
        <text>Hydrolysis of terminal non-reducing beta-D-galactose residues in beta-D-galactosides.</text>
        <dbReference type="EC" id="3.2.1.23"/>
    </reaction>
</comment>
<gene>
    <name evidence="15" type="ORF">E0I26_06935</name>
</gene>
<evidence type="ECO:0000313" key="16">
    <source>
        <dbReference type="Proteomes" id="UP000294814"/>
    </source>
</evidence>
<feature type="domain" description="Glycoside hydrolase family 2 catalytic" evidence="12">
    <location>
        <begin position="305"/>
        <end position="588"/>
    </location>
</feature>
<dbReference type="OrthoDB" id="9801077at2"/>
<dbReference type="SUPFAM" id="SSF49785">
    <property type="entry name" value="Galactose-binding domain-like"/>
    <property type="match status" value="1"/>
</dbReference>
<dbReference type="EC" id="3.2.1.23" evidence="5"/>
<evidence type="ECO:0000256" key="4">
    <source>
        <dbReference type="ARBA" id="ARBA00011245"/>
    </source>
</evidence>
<comment type="similarity">
    <text evidence="3">Belongs to the glycosyl hydrolase 2 family.</text>
</comment>
<dbReference type="Pfam" id="PF02836">
    <property type="entry name" value="Glyco_hydro_2_C"/>
    <property type="match status" value="1"/>
</dbReference>
<keyword evidence="16" id="KW-1185">Reference proteome</keyword>
<evidence type="ECO:0000256" key="1">
    <source>
        <dbReference type="ARBA" id="ARBA00001412"/>
    </source>
</evidence>
<proteinExistence type="inferred from homology"/>
<feature type="domain" description="Glycosyl hydrolases family 2 sugar binding" evidence="13">
    <location>
        <begin position="48"/>
        <end position="185"/>
    </location>
</feature>
<organism evidence="15 16">
    <name type="scientific">Flavobacterium rhamnosiphilum</name>
    <dbReference type="NCBI Taxonomy" id="2541724"/>
    <lineage>
        <taxon>Bacteria</taxon>
        <taxon>Pseudomonadati</taxon>
        <taxon>Bacteroidota</taxon>
        <taxon>Flavobacteriia</taxon>
        <taxon>Flavobacteriales</taxon>
        <taxon>Flavobacteriaceae</taxon>
        <taxon>Flavobacterium</taxon>
    </lineage>
</organism>
<dbReference type="Gene3D" id="2.60.120.260">
    <property type="entry name" value="Galactose-binding domain-like"/>
    <property type="match status" value="1"/>
</dbReference>
<dbReference type="Gene3D" id="2.60.40.10">
    <property type="entry name" value="Immunoglobulins"/>
    <property type="match status" value="1"/>
</dbReference>
<evidence type="ECO:0000313" key="15">
    <source>
        <dbReference type="EMBL" id="TDE44868.1"/>
    </source>
</evidence>
<dbReference type="RefSeq" id="WP_131915765.1">
    <property type="nucleotide sequence ID" value="NZ_SMLG01000004.1"/>
</dbReference>
<keyword evidence="10" id="KW-0732">Signal</keyword>
<keyword evidence="8" id="KW-0326">Glycosidase</keyword>
<dbReference type="Pfam" id="PF00703">
    <property type="entry name" value="Glyco_hydro_2"/>
    <property type="match status" value="1"/>
</dbReference>
<comment type="subunit">
    <text evidence="4">Monomer.</text>
</comment>
<dbReference type="SUPFAM" id="SSF51445">
    <property type="entry name" value="(Trans)glycosidases"/>
    <property type="match status" value="1"/>
</dbReference>
<evidence type="ECO:0000256" key="2">
    <source>
        <dbReference type="ARBA" id="ARBA00001913"/>
    </source>
</evidence>
<dbReference type="Gene3D" id="2.70.98.10">
    <property type="match status" value="1"/>
</dbReference>
<evidence type="ECO:0000259" key="12">
    <source>
        <dbReference type="Pfam" id="PF02836"/>
    </source>
</evidence>
<feature type="domain" description="Beta galactosidase small chain/" evidence="14">
    <location>
        <begin position="700"/>
        <end position="849"/>
    </location>
</feature>
<keyword evidence="6" id="KW-0378">Hydrolase</keyword>
<dbReference type="SUPFAM" id="SSF49303">
    <property type="entry name" value="beta-Galactosidase/glucuronidase domain"/>
    <property type="match status" value="1"/>
</dbReference>
<dbReference type="EMBL" id="SMLG01000004">
    <property type="protein sequence ID" value="TDE44868.1"/>
    <property type="molecule type" value="Genomic_DNA"/>
</dbReference>
<dbReference type="InterPro" id="IPR014718">
    <property type="entry name" value="GH-type_carb-bd"/>
</dbReference>
<dbReference type="Gene3D" id="3.20.20.80">
    <property type="entry name" value="Glycosidases"/>
    <property type="match status" value="1"/>
</dbReference>
<dbReference type="GO" id="GO:0009341">
    <property type="term" value="C:beta-galactosidase complex"/>
    <property type="evidence" value="ECO:0007669"/>
    <property type="project" value="InterPro"/>
</dbReference>
<comment type="cofactor">
    <cofactor evidence="2">
        <name>Ca(2+)</name>
        <dbReference type="ChEBI" id="CHEBI:29108"/>
    </cofactor>
</comment>
<dbReference type="InterPro" id="IPR013783">
    <property type="entry name" value="Ig-like_fold"/>
</dbReference>
<dbReference type="InterPro" id="IPR006102">
    <property type="entry name" value="Ig-like_GH2"/>
</dbReference>
<protein>
    <recommendedName>
        <fullName evidence="5">beta-galactosidase</fullName>
        <ecNumber evidence="5">3.2.1.23</ecNumber>
    </recommendedName>
    <alternativeName>
        <fullName evidence="9">Lactase</fullName>
    </alternativeName>
</protein>
<evidence type="ECO:0000256" key="3">
    <source>
        <dbReference type="ARBA" id="ARBA00007401"/>
    </source>
</evidence>
<dbReference type="InterPro" id="IPR004199">
    <property type="entry name" value="B-gal_small/dom_5"/>
</dbReference>
<evidence type="ECO:0000256" key="5">
    <source>
        <dbReference type="ARBA" id="ARBA00012756"/>
    </source>
</evidence>
<dbReference type="GO" id="GO:0030246">
    <property type="term" value="F:carbohydrate binding"/>
    <property type="evidence" value="ECO:0007669"/>
    <property type="project" value="InterPro"/>
</dbReference>
<accession>A0A4V2Z9M6</accession>
<feature type="signal peptide" evidence="10">
    <location>
        <begin position="1"/>
        <end position="21"/>
    </location>
</feature>
<evidence type="ECO:0000256" key="10">
    <source>
        <dbReference type="SAM" id="SignalP"/>
    </source>
</evidence>
<keyword evidence="7" id="KW-0106">Calcium</keyword>
<feature type="chain" id="PRO_5020256875" description="beta-galactosidase" evidence="10">
    <location>
        <begin position="22"/>
        <end position="972"/>
    </location>
</feature>
<feature type="domain" description="Glycoside hydrolase family 2 immunoglobulin-like beta-sandwich" evidence="11">
    <location>
        <begin position="189"/>
        <end position="301"/>
    </location>
</feature>
<evidence type="ECO:0000256" key="6">
    <source>
        <dbReference type="ARBA" id="ARBA00022801"/>
    </source>
</evidence>
<evidence type="ECO:0000256" key="8">
    <source>
        <dbReference type="ARBA" id="ARBA00023295"/>
    </source>
</evidence>
<name>A0A4V2Z9M6_9FLAO</name>
<dbReference type="AlphaFoldDB" id="A0A4V2Z9M6"/>
<sequence length="972" mass="108867">MNKIIVVIILSWFVSFNQVNAQAKNILGYDVPVITPFASTITGVASSKISLNGSWGFDIKEQSQKGKNIQVPGEWEMQDYTVNEGQTAVYSKRLDIPADWKGKQIKIRFDGVSSHALVKVNGKKLGEHEGSFVPFEVDLTSALNYKNDVLEVEVQALTVSDRLACTSQYACHTVGGLLRKVTLFAVAPVHIISPTINTVFDGEYKNASLVIGSSILNNSLVLANAQLEFTLFDANGKIVAKKSSALEKGIDINGTNDVETTLVIKTPKHWNPEHPYLYKLQTDLLVNGILQQTNEQRVGFRQIIIKGNQVFVNGKPIKLHGVNRHSVHPLTGRSISPELDRKDAELFRAANCNYIRTSHYPPSEEFLNAADELGLFVESEASLTWIQHHASPIWKLWNYTDEKLLPFMVRANMDNILAGRNHPSIIIWSLGNESRWSPLWEKVNAVVKQMDKSRPTSFHDQCWGGFNNAGSKADIANYHYPGIDGPKATDTMSRPTLFGEYSHLTTYNRRELLSDPGVRSAYNAPLVQFYDSIYHHKGNLGGAIWSGIDDTFHMPDGRIVGYGPWGPLDAWRRPKPEYFGVKKAYSPVRVTNVNWSTLHKGYVELTVENRYDFTSLKEVSIEVKINGVSKSVSSDIPARGKGILRIPAVKNAKELYISFTDPRGFMADEEKYENTTIVEEQDKKVAVSFSENEAAITVKQGDVNYLINKITGIITSVTKNNQTVLTQGPVFCMVPMNDEDGGKPNVAGETYQNNIYPVKNYPLYTLFAKELTATQTDQGIRVSMKTTYTNAKGKQSYLFTTDGKLVTEYEVECGDYDVSPYQYGLLMQLPKQFEQLRWKRKGEFTTYPENDIARNEGTAMLNAKHVNGVEEPGVIPNGDWKDDANDLGSNDFRSTKRYIKSAVLQDKMGNSIKVLSDGTQASRSWLQDERIQWLIADYSNTGSEPFYGSPHTDGRIKTKNKTLKGKLILIIK</sequence>